<evidence type="ECO:0000313" key="2">
    <source>
        <dbReference type="Proteomes" id="UP000735302"/>
    </source>
</evidence>
<protein>
    <submittedName>
        <fullName evidence="1">Uncharacterized protein</fullName>
    </submittedName>
</protein>
<gene>
    <name evidence="1" type="ORF">PoB_004834400</name>
</gene>
<accession>A0AAV4BTZ9</accession>
<dbReference type="AlphaFoldDB" id="A0AAV4BTZ9"/>
<dbReference type="EMBL" id="BLXT01005284">
    <property type="protein sequence ID" value="GFO21839.1"/>
    <property type="molecule type" value="Genomic_DNA"/>
</dbReference>
<sequence>MKTYVMSVPLYGSECWARNKERNRKLEAVEMWFIGGMMRLSWMKTQSNELLQDSTPAKEPSQEKYGSNSRHVSGLSISYISNRLLRTSTGIGLSFFLRINDQPIGQQRSALSPRLGRNKWSKKWIDERRPLARTVIISTSRIDLSSPYGLHIPANKTPTL</sequence>
<dbReference type="Proteomes" id="UP000735302">
    <property type="component" value="Unassembled WGS sequence"/>
</dbReference>
<keyword evidence="2" id="KW-1185">Reference proteome</keyword>
<proteinExistence type="predicted"/>
<organism evidence="1 2">
    <name type="scientific">Plakobranchus ocellatus</name>
    <dbReference type="NCBI Taxonomy" id="259542"/>
    <lineage>
        <taxon>Eukaryota</taxon>
        <taxon>Metazoa</taxon>
        <taxon>Spiralia</taxon>
        <taxon>Lophotrochozoa</taxon>
        <taxon>Mollusca</taxon>
        <taxon>Gastropoda</taxon>
        <taxon>Heterobranchia</taxon>
        <taxon>Euthyneura</taxon>
        <taxon>Panpulmonata</taxon>
        <taxon>Sacoglossa</taxon>
        <taxon>Placobranchoidea</taxon>
        <taxon>Plakobranchidae</taxon>
        <taxon>Plakobranchus</taxon>
    </lineage>
</organism>
<reference evidence="1 2" key="1">
    <citation type="journal article" date="2021" name="Elife">
        <title>Chloroplast acquisition without the gene transfer in kleptoplastic sea slugs, Plakobranchus ocellatus.</title>
        <authorList>
            <person name="Maeda T."/>
            <person name="Takahashi S."/>
            <person name="Yoshida T."/>
            <person name="Shimamura S."/>
            <person name="Takaki Y."/>
            <person name="Nagai Y."/>
            <person name="Toyoda A."/>
            <person name="Suzuki Y."/>
            <person name="Arimoto A."/>
            <person name="Ishii H."/>
            <person name="Satoh N."/>
            <person name="Nishiyama T."/>
            <person name="Hasebe M."/>
            <person name="Maruyama T."/>
            <person name="Minagawa J."/>
            <person name="Obokata J."/>
            <person name="Shigenobu S."/>
        </authorList>
    </citation>
    <scope>NUCLEOTIDE SEQUENCE [LARGE SCALE GENOMIC DNA]</scope>
</reference>
<evidence type="ECO:0000313" key="1">
    <source>
        <dbReference type="EMBL" id="GFO21839.1"/>
    </source>
</evidence>
<name>A0AAV4BTZ9_9GAST</name>
<comment type="caution">
    <text evidence="1">The sequence shown here is derived from an EMBL/GenBank/DDBJ whole genome shotgun (WGS) entry which is preliminary data.</text>
</comment>